<dbReference type="GO" id="GO:0000160">
    <property type="term" value="P:phosphorelay signal transduction system"/>
    <property type="evidence" value="ECO:0007669"/>
    <property type="project" value="InterPro"/>
</dbReference>
<dbReference type="SUPFAM" id="SSF52172">
    <property type="entry name" value="CheY-like"/>
    <property type="match status" value="1"/>
</dbReference>
<evidence type="ECO:0000313" key="5">
    <source>
        <dbReference type="EMBL" id="MBD3934879.1"/>
    </source>
</evidence>
<feature type="coiled-coil region" evidence="3">
    <location>
        <begin position="131"/>
        <end position="217"/>
    </location>
</feature>
<dbReference type="InterPro" id="IPR011006">
    <property type="entry name" value="CheY-like_superfamily"/>
</dbReference>
<keyword evidence="1 2" id="KW-0597">Phosphoprotein</keyword>
<dbReference type="PROSITE" id="PS50110">
    <property type="entry name" value="RESPONSE_REGULATORY"/>
    <property type="match status" value="1"/>
</dbReference>
<feature type="domain" description="Response regulatory" evidence="4">
    <location>
        <begin position="240"/>
        <end position="358"/>
    </location>
</feature>
<evidence type="ECO:0000259" key="4">
    <source>
        <dbReference type="PROSITE" id="PS50110"/>
    </source>
</evidence>
<name>A0A927F688_9ACTN</name>
<dbReference type="InterPro" id="IPR001789">
    <property type="entry name" value="Sig_transdc_resp-reg_receiver"/>
</dbReference>
<comment type="caution">
    <text evidence="5">The sequence shown here is derived from an EMBL/GenBank/DDBJ whole genome shotgun (WGS) entry which is preliminary data.</text>
</comment>
<accession>A0A927F688</accession>
<evidence type="ECO:0000256" key="2">
    <source>
        <dbReference type="PROSITE-ProRule" id="PRU00169"/>
    </source>
</evidence>
<keyword evidence="3" id="KW-0175">Coiled coil</keyword>
<dbReference type="PANTHER" id="PTHR44591">
    <property type="entry name" value="STRESS RESPONSE REGULATOR PROTEIN 1"/>
    <property type="match status" value="1"/>
</dbReference>
<protein>
    <submittedName>
        <fullName evidence="5">Response regulator</fullName>
    </submittedName>
</protein>
<sequence>MADLRPLAADLPPQCHALAHELRMLFTDLGISVRRYAARRRRDPGALSRYLNGTRVPPWEVVMDLFTDLAEHRGRPVTPETIEHLRLLHRTAVEAGSSPRHATELLAQQLADADRTSRRSTAHGDVLEEALLDRSHRIADLEVRLNQLEADWATERTRADRLEAEWGDAAALRQERDRLRTEVTQLTTDLADAQRRRDEAEARCALLERQMELVEQHNAADLEHPLPLSPTSGPREALPKILIVDDQQQNILALTAVLDNLDQELVVASSGRAALKALLDHDDFAVIILDVQMPEMDGYETAAHIKRRTRTRDIPIIFLTAMGIDAEHSARGYAAGAVDYISKPFDPWALRAKVAVFTDLFLERRGNRQPNADRSHAAQ</sequence>
<dbReference type="Pfam" id="PF00072">
    <property type="entry name" value="Response_reg"/>
    <property type="match status" value="1"/>
</dbReference>
<gene>
    <name evidence="5" type="ORF">IF129_25370</name>
</gene>
<dbReference type="PANTHER" id="PTHR44591:SF3">
    <property type="entry name" value="RESPONSE REGULATORY DOMAIN-CONTAINING PROTEIN"/>
    <property type="match status" value="1"/>
</dbReference>
<dbReference type="InterPro" id="IPR050595">
    <property type="entry name" value="Bact_response_regulator"/>
</dbReference>
<dbReference type="Proteomes" id="UP000632289">
    <property type="component" value="Unassembled WGS sequence"/>
</dbReference>
<feature type="modified residue" description="4-aspartylphosphate" evidence="2">
    <location>
        <position position="290"/>
    </location>
</feature>
<evidence type="ECO:0000256" key="1">
    <source>
        <dbReference type="ARBA" id="ARBA00022553"/>
    </source>
</evidence>
<organism evidence="5 6">
    <name type="scientific">Streptomyces chumphonensis</name>
    <dbReference type="NCBI Taxonomy" id="1214925"/>
    <lineage>
        <taxon>Bacteria</taxon>
        <taxon>Bacillati</taxon>
        <taxon>Actinomycetota</taxon>
        <taxon>Actinomycetes</taxon>
        <taxon>Kitasatosporales</taxon>
        <taxon>Streptomycetaceae</taxon>
        <taxon>Streptomyces</taxon>
    </lineage>
</organism>
<evidence type="ECO:0000256" key="3">
    <source>
        <dbReference type="SAM" id="Coils"/>
    </source>
</evidence>
<evidence type="ECO:0000313" key="6">
    <source>
        <dbReference type="Proteomes" id="UP000632289"/>
    </source>
</evidence>
<dbReference type="SMART" id="SM00448">
    <property type="entry name" value="REC"/>
    <property type="match status" value="1"/>
</dbReference>
<dbReference type="EMBL" id="JACXYU010000021">
    <property type="protein sequence ID" value="MBD3934879.1"/>
    <property type="molecule type" value="Genomic_DNA"/>
</dbReference>
<dbReference type="AlphaFoldDB" id="A0A927F688"/>
<dbReference type="Gene3D" id="3.40.50.2300">
    <property type="match status" value="1"/>
</dbReference>
<dbReference type="RefSeq" id="WP_191212174.1">
    <property type="nucleotide sequence ID" value="NZ_BAABKL010000005.1"/>
</dbReference>
<keyword evidence="6" id="KW-1185">Reference proteome</keyword>
<reference evidence="5" key="1">
    <citation type="submission" date="2020-09" db="EMBL/GenBank/DDBJ databases">
        <title>Secondary metabolite and genome analysis of marine Streptomyces chumphonensis KK1-2T.</title>
        <authorList>
            <person name="Phongsopitanun W."/>
            <person name="Kanchanasin P."/>
            <person name="Pittayakhajonwut P."/>
            <person name="Suwanborirux K."/>
            <person name="Tanasupawat S."/>
        </authorList>
    </citation>
    <scope>NUCLEOTIDE SEQUENCE</scope>
    <source>
        <strain evidence="5">KK1-2</strain>
    </source>
</reference>
<proteinExistence type="predicted"/>